<proteinExistence type="predicted"/>
<protein>
    <submittedName>
        <fullName evidence="2">Uncharacterized protein</fullName>
    </submittedName>
</protein>
<evidence type="ECO:0000313" key="3">
    <source>
        <dbReference type="Proteomes" id="UP001172457"/>
    </source>
</evidence>
<sequence>MHWGSPKNPTNGTRYNHQPSRSPRGRGGGRGRGHSSGGRGRYNNTKQATYGRGSPTYQSWASIPPPWAYPNYTQWAYPPCLHPTQQSNFRPPPSSSAGILGNCPQQAYVASEAS</sequence>
<evidence type="ECO:0000256" key="1">
    <source>
        <dbReference type="SAM" id="MobiDB-lite"/>
    </source>
</evidence>
<feature type="compositionally biased region" description="Polar residues" evidence="1">
    <location>
        <begin position="7"/>
        <end position="19"/>
    </location>
</feature>
<feature type="compositionally biased region" description="Basic residues" evidence="1">
    <location>
        <begin position="23"/>
        <end position="33"/>
    </location>
</feature>
<keyword evidence="3" id="KW-1185">Reference proteome</keyword>
<comment type="caution">
    <text evidence="2">The sequence shown here is derived from an EMBL/GenBank/DDBJ whole genome shotgun (WGS) entry which is preliminary data.</text>
</comment>
<reference evidence="2" key="1">
    <citation type="submission" date="2023-03" db="EMBL/GenBank/DDBJ databases">
        <title>Chromosome-scale reference genome and RAD-based genetic map of yellow starthistle (Centaurea solstitialis) reveal putative structural variation and QTLs associated with invader traits.</title>
        <authorList>
            <person name="Reatini B."/>
            <person name="Cang F.A."/>
            <person name="Jiang Q."/>
            <person name="Mckibben M.T.W."/>
            <person name="Barker M.S."/>
            <person name="Rieseberg L.H."/>
            <person name="Dlugosch K.M."/>
        </authorList>
    </citation>
    <scope>NUCLEOTIDE SEQUENCE</scope>
    <source>
        <strain evidence="2">CAN-66</strain>
        <tissue evidence="2">Leaf</tissue>
    </source>
</reference>
<organism evidence="2 3">
    <name type="scientific">Centaurea solstitialis</name>
    <name type="common">yellow star-thistle</name>
    <dbReference type="NCBI Taxonomy" id="347529"/>
    <lineage>
        <taxon>Eukaryota</taxon>
        <taxon>Viridiplantae</taxon>
        <taxon>Streptophyta</taxon>
        <taxon>Embryophyta</taxon>
        <taxon>Tracheophyta</taxon>
        <taxon>Spermatophyta</taxon>
        <taxon>Magnoliopsida</taxon>
        <taxon>eudicotyledons</taxon>
        <taxon>Gunneridae</taxon>
        <taxon>Pentapetalae</taxon>
        <taxon>asterids</taxon>
        <taxon>campanulids</taxon>
        <taxon>Asterales</taxon>
        <taxon>Asteraceae</taxon>
        <taxon>Carduoideae</taxon>
        <taxon>Cardueae</taxon>
        <taxon>Centaureinae</taxon>
        <taxon>Centaurea</taxon>
    </lineage>
</organism>
<dbReference type="AlphaFoldDB" id="A0AA38TXR7"/>
<dbReference type="Proteomes" id="UP001172457">
    <property type="component" value="Chromosome 1"/>
</dbReference>
<name>A0AA38TXR7_9ASTR</name>
<feature type="region of interest" description="Disordered" evidence="1">
    <location>
        <begin position="1"/>
        <end position="55"/>
    </location>
</feature>
<gene>
    <name evidence="2" type="ORF">OSB04_001049</name>
</gene>
<evidence type="ECO:0000313" key="2">
    <source>
        <dbReference type="EMBL" id="KAJ9565083.1"/>
    </source>
</evidence>
<accession>A0AA38TXR7</accession>
<dbReference type="EMBL" id="JARYMX010000001">
    <property type="protein sequence ID" value="KAJ9565083.1"/>
    <property type="molecule type" value="Genomic_DNA"/>
</dbReference>